<dbReference type="Gene3D" id="3.60.110.10">
    <property type="entry name" value="Carbon-nitrogen hydrolase"/>
    <property type="match status" value="1"/>
</dbReference>
<evidence type="ECO:0000313" key="4">
    <source>
        <dbReference type="Proteomes" id="UP001157126"/>
    </source>
</evidence>
<dbReference type="PANTHER" id="PTHR23088:SF27">
    <property type="entry name" value="DEAMINATED GLUTATHIONE AMIDASE"/>
    <property type="match status" value="1"/>
</dbReference>
<dbReference type="RefSeq" id="WP_284304991.1">
    <property type="nucleotide sequence ID" value="NZ_BSUO01000001.1"/>
</dbReference>
<dbReference type="PROSITE" id="PS50263">
    <property type="entry name" value="CN_HYDROLASE"/>
    <property type="match status" value="1"/>
</dbReference>
<dbReference type="GO" id="GO:0016787">
    <property type="term" value="F:hydrolase activity"/>
    <property type="evidence" value="ECO:0007669"/>
    <property type="project" value="UniProtKB-KW"/>
</dbReference>
<dbReference type="InterPro" id="IPR003010">
    <property type="entry name" value="C-N_Hydrolase"/>
</dbReference>
<dbReference type="Proteomes" id="UP001157126">
    <property type="component" value="Unassembled WGS sequence"/>
</dbReference>
<name>A0ABQ6IUA7_9MICO</name>
<sequence>MTATWMTIAAAQIGSGPDPEANLTLLEEYAGRAARSGATLVAFPEATMACFGTDLASIAQPLDGPFADGVRQCAQRLGVTLVVGMFEPVDDGRVYNTLLLTGPDGECTYRKIHLFDAFGSKESDTVAPGSEHVVTEVGGVKVGLATCYDLRFADQFTALGRAGAELVVVPASWGDGPGKAEQWDVLARARAMDAQAFLLAAGQAWRPPQGADPLGIGRSCLTDGLGRVRARLGHEQGVLTAQIDTAEVAPVRARVPIL</sequence>
<evidence type="ECO:0000256" key="1">
    <source>
        <dbReference type="ARBA" id="ARBA00010613"/>
    </source>
</evidence>
<comment type="caution">
    <text evidence="3">The sequence shown here is derived from an EMBL/GenBank/DDBJ whole genome shotgun (WGS) entry which is preliminary data.</text>
</comment>
<keyword evidence="4" id="KW-1185">Reference proteome</keyword>
<dbReference type="Pfam" id="PF00795">
    <property type="entry name" value="CN_hydrolase"/>
    <property type="match status" value="1"/>
</dbReference>
<reference evidence="4" key="1">
    <citation type="journal article" date="2019" name="Int. J. Syst. Evol. Microbiol.">
        <title>The Global Catalogue of Microorganisms (GCM) 10K type strain sequencing project: providing services to taxonomists for standard genome sequencing and annotation.</title>
        <authorList>
            <consortium name="The Broad Institute Genomics Platform"/>
            <consortium name="The Broad Institute Genome Sequencing Center for Infectious Disease"/>
            <person name="Wu L."/>
            <person name="Ma J."/>
        </authorList>
    </citation>
    <scope>NUCLEOTIDE SEQUENCE [LARGE SCALE GENOMIC DNA]</scope>
    <source>
        <strain evidence="4">NBRC 113072</strain>
    </source>
</reference>
<evidence type="ECO:0000313" key="3">
    <source>
        <dbReference type="EMBL" id="GMA41442.1"/>
    </source>
</evidence>
<keyword evidence="3" id="KW-0378">Hydrolase</keyword>
<evidence type="ECO:0000259" key="2">
    <source>
        <dbReference type="PROSITE" id="PS50263"/>
    </source>
</evidence>
<accession>A0ABQ6IUA7</accession>
<organism evidence="3 4">
    <name type="scientific">Mobilicoccus caccae</name>
    <dbReference type="NCBI Taxonomy" id="1859295"/>
    <lineage>
        <taxon>Bacteria</taxon>
        <taxon>Bacillati</taxon>
        <taxon>Actinomycetota</taxon>
        <taxon>Actinomycetes</taxon>
        <taxon>Micrococcales</taxon>
        <taxon>Dermatophilaceae</taxon>
        <taxon>Mobilicoccus</taxon>
    </lineage>
</organism>
<feature type="domain" description="CN hydrolase" evidence="2">
    <location>
        <begin position="6"/>
        <end position="245"/>
    </location>
</feature>
<protein>
    <submittedName>
        <fullName evidence="3">Hydrolase</fullName>
    </submittedName>
</protein>
<dbReference type="CDD" id="cd07581">
    <property type="entry name" value="nitrilase_3"/>
    <property type="match status" value="1"/>
</dbReference>
<dbReference type="EMBL" id="BSUO01000001">
    <property type="protein sequence ID" value="GMA41442.1"/>
    <property type="molecule type" value="Genomic_DNA"/>
</dbReference>
<dbReference type="SUPFAM" id="SSF56317">
    <property type="entry name" value="Carbon-nitrogen hydrolase"/>
    <property type="match status" value="1"/>
</dbReference>
<dbReference type="PANTHER" id="PTHR23088">
    <property type="entry name" value="NITRILASE-RELATED"/>
    <property type="match status" value="1"/>
</dbReference>
<proteinExistence type="inferred from homology"/>
<dbReference type="InterPro" id="IPR036526">
    <property type="entry name" value="C-N_Hydrolase_sf"/>
</dbReference>
<comment type="similarity">
    <text evidence="1">Belongs to the carbon-nitrogen hydrolase superfamily. NIT1/NIT2 family.</text>
</comment>
<gene>
    <name evidence="3" type="ORF">GCM10025883_34870</name>
</gene>